<dbReference type="Gene3D" id="3.90.550.10">
    <property type="entry name" value="Spore Coat Polysaccharide Biosynthesis Protein SpsA, Chain A"/>
    <property type="match status" value="1"/>
</dbReference>
<protein>
    <submittedName>
        <fullName evidence="3">Glycosyltransferase family 2 protein</fullName>
    </submittedName>
</protein>
<dbReference type="CDD" id="cd04196">
    <property type="entry name" value="GT_2_like_d"/>
    <property type="match status" value="1"/>
</dbReference>
<name>A0ABW4RIY0_9BACL</name>
<evidence type="ECO:0000313" key="4">
    <source>
        <dbReference type="Proteomes" id="UP001597233"/>
    </source>
</evidence>
<feature type="domain" description="Glycosyltransferase 2-like" evidence="2">
    <location>
        <begin position="8"/>
        <end position="176"/>
    </location>
</feature>
<keyword evidence="4" id="KW-1185">Reference proteome</keyword>
<dbReference type="Pfam" id="PF00535">
    <property type="entry name" value="Glycos_transf_2"/>
    <property type="match status" value="1"/>
</dbReference>
<dbReference type="RefSeq" id="WP_347327459.1">
    <property type="nucleotide sequence ID" value="NZ_JBCGUH010000036.1"/>
</dbReference>
<organism evidence="3 4">
    <name type="scientific">Paenibacillus wenxiniae</name>
    <dbReference type="NCBI Taxonomy" id="1636843"/>
    <lineage>
        <taxon>Bacteria</taxon>
        <taxon>Bacillati</taxon>
        <taxon>Bacillota</taxon>
        <taxon>Bacilli</taxon>
        <taxon>Bacillales</taxon>
        <taxon>Paenibacillaceae</taxon>
        <taxon>Paenibacillus</taxon>
    </lineage>
</organism>
<gene>
    <name evidence="3" type="ORF">ACFSC9_09145</name>
</gene>
<reference evidence="4" key="1">
    <citation type="journal article" date="2019" name="Int. J. Syst. Evol. Microbiol.">
        <title>The Global Catalogue of Microorganisms (GCM) 10K type strain sequencing project: providing services to taxonomists for standard genome sequencing and annotation.</title>
        <authorList>
            <consortium name="The Broad Institute Genomics Platform"/>
            <consortium name="The Broad Institute Genome Sequencing Center for Infectious Disease"/>
            <person name="Wu L."/>
            <person name="Ma J."/>
        </authorList>
    </citation>
    <scope>NUCLEOTIDE SEQUENCE [LARGE SCALE GENOMIC DNA]</scope>
    <source>
        <strain evidence="4">CCUG 54950</strain>
    </source>
</reference>
<evidence type="ECO:0000259" key="2">
    <source>
        <dbReference type="Pfam" id="PF00535"/>
    </source>
</evidence>
<evidence type="ECO:0000256" key="1">
    <source>
        <dbReference type="ARBA" id="ARBA00006739"/>
    </source>
</evidence>
<dbReference type="EMBL" id="JBHUEH010000013">
    <property type="protein sequence ID" value="MFD1885689.1"/>
    <property type="molecule type" value="Genomic_DNA"/>
</dbReference>
<dbReference type="InterPro" id="IPR029044">
    <property type="entry name" value="Nucleotide-diphossugar_trans"/>
</dbReference>
<accession>A0ABW4RIY0</accession>
<dbReference type="PANTHER" id="PTHR22916:SF3">
    <property type="entry name" value="UDP-GLCNAC:BETAGAL BETA-1,3-N-ACETYLGLUCOSAMINYLTRANSFERASE-LIKE PROTEIN 1"/>
    <property type="match status" value="1"/>
</dbReference>
<comment type="caution">
    <text evidence="3">The sequence shown here is derived from an EMBL/GenBank/DDBJ whole genome shotgun (WGS) entry which is preliminary data.</text>
</comment>
<proteinExistence type="inferred from homology"/>
<dbReference type="SUPFAM" id="SSF53448">
    <property type="entry name" value="Nucleotide-diphospho-sugar transferases"/>
    <property type="match status" value="1"/>
</dbReference>
<evidence type="ECO:0000313" key="3">
    <source>
        <dbReference type="EMBL" id="MFD1885689.1"/>
    </source>
</evidence>
<comment type="similarity">
    <text evidence="1">Belongs to the glycosyltransferase 2 family.</text>
</comment>
<dbReference type="InterPro" id="IPR001173">
    <property type="entry name" value="Glyco_trans_2-like"/>
</dbReference>
<dbReference type="PANTHER" id="PTHR22916">
    <property type="entry name" value="GLYCOSYLTRANSFERASE"/>
    <property type="match status" value="1"/>
</dbReference>
<dbReference type="Proteomes" id="UP001597233">
    <property type="component" value="Unassembled WGS sequence"/>
</dbReference>
<sequence>MPKETLQVLLSTYNGEVYIEEQLNSIFAQNYGAIKILVRDDGSSDNTVAIVRQYMTTSPEHIDLIVGENIGVVRSFWTLLQHADREVSYFCFCDQDDVWMQDKVMRAVQKLSQLELDGLSSERVPAMLCTATQLTDEQLKPTAIWPGPLAKEPSFYNALIQNIAVGATMSFNRRALELLLDEADDINVDHIQMHDWWVYLVVSLLGRVHFDPKPSIYYRQHGNNAVGGEATFMAKITKKWSSYRKHKHQKLLVKQAIEFKRIYGEHIRDAVMMVQLEAFIAPRRTWLERFRYLKMCRLYRQSTPENLLFRFLIMSGYI</sequence>